<organism evidence="2 3">
    <name type="scientific">Allocoleopsis franciscana PCC 7113</name>
    <dbReference type="NCBI Taxonomy" id="1173027"/>
    <lineage>
        <taxon>Bacteria</taxon>
        <taxon>Bacillati</taxon>
        <taxon>Cyanobacteriota</taxon>
        <taxon>Cyanophyceae</taxon>
        <taxon>Coleofasciculales</taxon>
        <taxon>Coleofasciculaceae</taxon>
        <taxon>Allocoleopsis</taxon>
        <taxon>Allocoleopsis franciscana</taxon>
    </lineage>
</organism>
<evidence type="ECO:0000313" key="3">
    <source>
        <dbReference type="Proteomes" id="UP000010471"/>
    </source>
</evidence>
<protein>
    <submittedName>
        <fullName evidence="2">Uncharacterized protein</fullName>
    </submittedName>
</protein>
<gene>
    <name evidence="2" type="ORF">Mic7113_1595</name>
</gene>
<evidence type="ECO:0000256" key="1">
    <source>
        <dbReference type="SAM" id="Phobius"/>
    </source>
</evidence>
<dbReference type="STRING" id="1173027.Mic7113_1595"/>
<dbReference type="OrthoDB" id="9956920at2"/>
<dbReference type="Proteomes" id="UP000010471">
    <property type="component" value="Chromosome"/>
</dbReference>
<accession>K9WD60</accession>
<dbReference type="AlphaFoldDB" id="K9WD60"/>
<keyword evidence="1" id="KW-1133">Transmembrane helix</keyword>
<dbReference type="KEGG" id="mic:Mic7113_1595"/>
<evidence type="ECO:0000313" key="2">
    <source>
        <dbReference type="EMBL" id="AFZ17467.1"/>
    </source>
</evidence>
<name>K9WD60_9CYAN</name>
<dbReference type="HOGENOM" id="CLU_2789293_0_0_3"/>
<reference evidence="2 3" key="1">
    <citation type="submission" date="2012-06" db="EMBL/GenBank/DDBJ databases">
        <title>Finished chromosome of genome of Microcoleus sp. PCC 7113.</title>
        <authorList>
            <consortium name="US DOE Joint Genome Institute"/>
            <person name="Gugger M."/>
            <person name="Coursin T."/>
            <person name="Rippka R."/>
            <person name="Tandeau De Marsac N."/>
            <person name="Huntemann M."/>
            <person name="Wei C.-L."/>
            <person name="Han J."/>
            <person name="Detter J.C."/>
            <person name="Han C."/>
            <person name="Tapia R."/>
            <person name="Chen A."/>
            <person name="Kyrpides N."/>
            <person name="Mavromatis K."/>
            <person name="Markowitz V."/>
            <person name="Szeto E."/>
            <person name="Ivanova N."/>
            <person name="Pagani I."/>
            <person name="Pati A."/>
            <person name="Goodwin L."/>
            <person name="Nordberg H.P."/>
            <person name="Cantor M.N."/>
            <person name="Hua S.X."/>
            <person name="Woyke T."/>
            <person name="Kerfeld C.A."/>
        </authorList>
    </citation>
    <scope>NUCLEOTIDE SEQUENCE [LARGE SCALE GENOMIC DNA]</scope>
    <source>
        <strain evidence="2 3">PCC 7113</strain>
    </source>
</reference>
<dbReference type="RefSeq" id="WP_015181623.1">
    <property type="nucleotide sequence ID" value="NC_019738.1"/>
</dbReference>
<keyword evidence="1" id="KW-0472">Membrane</keyword>
<keyword evidence="3" id="KW-1185">Reference proteome</keyword>
<sequence length="68" mass="7390">MNNRLGKIVIFGLLLMLLFAPFAGFAPLMLILLAFGIYWMVGSLVEAFFSDDVAQKNDNAGFESSGGE</sequence>
<proteinExistence type="predicted"/>
<feature type="transmembrane region" description="Helical" evidence="1">
    <location>
        <begin position="12"/>
        <end position="41"/>
    </location>
</feature>
<keyword evidence="1" id="KW-0812">Transmembrane</keyword>
<dbReference type="EMBL" id="CP003630">
    <property type="protein sequence ID" value="AFZ17467.1"/>
    <property type="molecule type" value="Genomic_DNA"/>
</dbReference>